<accession>A0A510KUC7</accession>
<dbReference type="Pfam" id="PF01381">
    <property type="entry name" value="HTH_3"/>
    <property type="match status" value="1"/>
</dbReference>
<protein>
    <recommendedName>
        <fullName evidence="2">HTH cro/C1-type domain-containing protein</fullName>
    </recommendedName>
</protein>
<dbReference type="GO" id="GO:0003677">
    <property type="term" value="F:DNA binding"/>
    <property type="evidence" value="ECO:0007669"/>
    <property type="project" value="InterPro"/>
</dbReference>
<dbReference type="InterPro" id="IPR001387">
    <property type="entry name" value="Cro/C1-type_HTH"/>
</dbReference>
<feature type="domain" description="HTH cro/C1-type" evidence="2">
    <location>
        <begin position="9"/>
        <end position="56"/>
    </location>
</feature>
<dbReference type="AlphaFoldDB" id="A0A510KUC7"/>
<dbReference type="RefSeq" id="WP_146997518.1">
    <property type="nucleotide sequence ID" value="NZ_AP019840.1"/>
</dbReference>
<name>A0A510KUC7_9FUSO</name>
<dbReference type="EMBL" id="AP019840">
    <property type="protein sequence ID" value="BBM53395.1"/>
    <property type="molecule type" value="Genomic_DNA"/>
</dbReference>
<dbReference type="Gene3D" id="1.10.260.40">
    <property type="entry name" value="lambda repressor-like DNA-binding domains"/>
    <property type="match status" value="1"/>
</dbReference>
<sequence>MSYQIEKFLTEFLNKKNMTLTDFSKKMEVTHVYVSNIKNGKKTASKKFVENLIKKFPECAEKETELMGMLEKDKKIEKLKKLEKQRRETIGKSEELDRISRLNKREKVQLDEVMNSAAYFFNDASVSDEDKKRLHDTLQELFFDAKMKNKRK</sequence>
<evidence type="ECO:0000256" key="1">
    <source>
        <dbReference type="SAM" id="Coils"/>
    </source>
</evidence>
<evidence type="ECO:0000259" key="2">
    <source>
        <dbReference type="PROSITE" id="PS50943"/>
    </source>
</evidence>
<dbReference type="Proteomes" id="UP000321378">
    <property type="component" value="Chromosome"/>
</dbReference>
<keyword evidence="1" id="KW-0175">Coiled coil</keyword>
<dbReference type="CDD" id="cd00093">
    <property type="entry name" value="HTH_XRE"/>
    <property type="match status" value="1"/>
</dbReference>
<evidence type="ECO:0000313" key="4">
    <source>
        <dbReference type="Proteomes" id="UP000321378"/>
    </source>
</evidence>
<dbReference type="SUPFAM" id="SSF47413">
    <property type="entry name" value="lambda repressor-like DNA-binding domains"/>
    <property type="match status" value="1"/>
</dbReference>
<dbReference type="InterPro" id="IPR010982">
    <property type="entry name" value="Lambda_DNA-bd_dom_sf"/>
</dbReference>
<reference evidence="3 4" key="1">
    <citation type="submission" date="2019-07" db="EMBL/GenBank/DDBJ databases">
        <title>Complete Genome Sequence of Leptotrichia trevisanii Strain JMUB3935.</title>
        <authorList>
            <person name="Watanabe S."/>
            <person name="Cui L."/>
        </authorList>
    </citation>
    <scope>NUCLEOTIDE SEQUENCE [LARGE SCALE GENOMIC DNA]</scope>
    <source>
        <strain evidence="3 4">JMUB3935</strain>
    </source>
</reference>
<organism evidence="3 4">
    <name type="scientific">Leptotrichia trevisanii</name>
    <dbReference type="NCBI Taxonomy" id="109328"/>
    <lineage>
        <taxon>Bacteria</taxon>
        <taxon>Fusobacteriati</taxon>
        <taxon>Fusobacteriota</taxon>
        <taxon>Fusobacteriia</taxon>
        <taxon>Fusobacteriales</taxon>
        <taxon>Leptotrichiaceae</taxon>
        <taxon>Leptotrichia</taxon>
    </lineage>
</organism>
<evidence type="ECO:0000313" key="3">
    <source>
        <dbReference type="EMBL" id="BBM53395.1"/>
    </source>
</evidence>
<gene>
    <name evidence="3" type="ORF">JMUB3935_2382</name>
</gene>
<feature type="coiled-coil region" evidence="1">
    <location>
        <begin position="72"/>
        <end position="99"/>
    </location>
</feature>
<proteinExistence type="predicted"/>
<dbReference type="PROSITE" id="PS50943">
    <property type="entry name" value="HTH_CROC1"/>
    <property type="match status" value="1"/>
</dbReference>